<feature type="compositionally biased region" description="Basic and acidic residues" evidence="1">
    <location>
        <begin position="508"/>
        <end position="528"/>
    </location>
</feature>
<evidence type="ECO:0000256" key="2">
    <source>
        <dbReference type="SAM" id="Phobius"/>
    </source>
</evidence>
<evidence type="ECO:0000313" key="4">
    <source>
        <dbReference type="Proteomes" id="UP000600918"/>
    </source>
</evidence>
<keyword evidence="4" id="KW-1185">Reference proteome</keyword>
<dbReference type="Proteomes" id="UP000600918">
    <property type="component" value="Unassembled WGS sequence"/>
</dbReference>
<comment type="caution">
    <text evidence="3">The sequence shown here is derived from an EMBL/GenBank/DDBJ whole genome shotgun (WGS) entry which is preliminary data.</text>
</comment>
<sequence length="925" mass="104112">MNAGRCQLRSIFGINLYLSIDTMLILYVVVSIITLTSALNVPNSSEETRERIPTKDINNQKSLINEESIKSLTPDNYVPASRSQTLEREHYSQVPINQNSVTGGSFSSPYQAKQPFANTVRFSTPYFEHGFVNPDAIKPTLQLRPIASSQIQKLRETNTNSNDDENDRKKIIGGISGVTNYDYPFLSSQQKFVPSFSDIANNQKEIPTNDVQLPVYRTHYPGPKNSDYVFTTYTPSHQSVSNLETKLHQYFPENEATTTTKKITLPVKNSQYMPVYLRTFENKPVLLNHDLNYLQPNLNFGFIGAKEKTIAQAANNISPFQSSISSFQGQVIPIQTASSTPQFPQYKGAAVATYPVSLDLAKIPRTYEPLRTQPQLHFQNVLATPIVNPYQNVNLNSKAAEEIRDDVEIINKKPPQPPRKNDEDEFDDGDKSVEAEYSPNYNDEEVYRSKNTKESSLENDFVPSKSFPFKEYDEKFGKNFKKNNKDDEDVKSNSDKFQSYSSSENDEDGRPSKYSDDYESSEARRTNYENDDEDEDGNERYESEREPEEDRKEEANRSKYFRIDFEREFDDIYKKPLTKNKYINTKEVPEEKRQKSGFNRYKEESDDEENNYPFNYNRKKNYRNLDDTRKRSTDILSNPNPIGRELTSNYGGFYVPSIINSKIRTLSNEKIVIVFTLAIATESMADSKKQKRGVALFGPPGYDVFGVVPAYGTTSWAPTGFGSVPWNPPTSPDIALAQIQAQATHNVALQTLKDPSPGTPSIAYPPEVMKAIQQAKEANHNVFVAQQRVAEAKEVAVVQQKIALGKEAAAREAALRSQEISSHAQEEARASAKQLVAAQQRLATLKDAVAAAQRVAAAREAAAAAAIQRNAADTAAELRKQDVDKQISQSEQEAKEKDIVAAKENAVANAVEHAAFEKPVHHPWG</sequence>
<feature type="region of interest" description="Disordered" evidence="1">
    <location>
        <begin position="479"/>
        <end position="557"/>
    </location>
</feature>
<protein>
    <submittedName>
        <fullName evidence="3">Uncharacterized protein</fullName>
    </submittedName>
</protein>
<feature type="compositionally biased region" description="Basic and acidic residues" evidence="1">
    <location>
        <begin position="479"/>
        <end position="494"/>
    </location>
</feature>
<feature type="transmembrane region" description="Helical" evidence="2">
    <location>
        <begin position="12"/>
        <end position="35"/>
    </location>
</feature>
<feature type="region of interest" description="Disordered" evidence="1">
    <location>
        <begin position="584"/>
        <end position="619"/>
    </location>
</feature>
<evidence type="ECO:0000256" key="1">
    <source>
        <dbReference type="SAM" id="MobiDB-lite"/>
    </source>
</evidence>
<dbReference type="EMBL" id="JACSDY010000021">
    <property type="protein sequence ID" value="KAF7394329.1"/>
    <property type="molecule type" value="Genomic_DNA"/>
</dbReference>
<feature type="region of interest" description="Disordered" evidence="1">
    <location>
        <begin position="406"/>
        <end position="464"/>
    </location>
</feature>
<proteinExistence type="predicted"/>
<accession>A0A834JTI3</accession>
<keyword evidence="2" id="KW-0472">Membrane</keyword>
<dbReference type="AlphaFoldDB" id="A0A834JTI3"/>
<keyword evidence="2" id="KW-1133">Transmembrane helix</keyword>
<organism evidence="3 4">
    <name type="scientific">Vespula pensylvanica</name>
    <name type="common">Western yellow jacket</name>
    <name type="synonym">Wasp</name>
    <dbReference type="NCBI Taxonomy" id="30213"/>
    <lineage>
        <taxon>Eukaryota</taxon>
        <taxon>Metazoa</taxon>
        <taxon>Ecdysozoa</taxon>
        <taxon>Arthropoda</taxon>
        <taxon>Hexapoda</taxon>
        <taxon>Insecta</taxon>
        <taxon>Pterygota</taxon>
        <taxon>Neoptera</taxon>
        <taxon>Endopterygota</taxon>
        <taxon>Hymenoptera</taxon>
        <taxon>Apocrita</taxon>
        <taxon>Aculeata</taxon>
        <taxon>Vespoidea</taxon>
        <taxon>Vespidae</taxon>
        <taxon>Vespinae</taxon>
        <taxon>Vespula</taxon>
    </lineage>
</organism>
<name>A0A834JTI3_VESPE</name>
<feature type="compositionally biased region" description="Basic and acidic residues" evidence="1">
    <location>
        <begin position="445"/>
        <end position="456"/>
    </location>
</feature>
<gene>
    <name evidence="3" type="ORF">H0235_016924</name>
</gene>
<keyword evidence="2" id="KW-0812">Transmembrane</keyword>
<reference evidence="3" key="1">
    <citation type="journal article" date="2020" name="G3 (Bethesda)">
        <title>High-Quality Assemblies for Three Invasive Social Wasps from the &lt;i&gt;Vespula&lt;/i&gt; Genus.</title>
        <authorList>
            <person name="Harrop T.W.R."/>
            <person name="Guhlin J."/>
            <person name="McLaughlin G.M."/>
            <person name="Permina E."/>
            <person name="Stockwell P."/>
            <person name="Gilligan J."/>
            <person name="Le Lec M.F."/>
            <person name="Gruber M.A.M."/>
            <person name="Quinn O."/>
            <person name="Lovegrove M."/>
            <person name="Duncan E.J."/>
            <person name="Remnant E.J."/>
            <person name="Van Eeckhoven J."/>
            <person name="Graham B."/>
            <person name="Knapp R.A."/>
            <person name="Langford K.W."/>
            <person name="Kronenberg Z."/>
            <person name="Press M.O."/>
            <person name="Eacker S.M."/>
            <person name="Wilson-Rankin E.E."/>
            <person name="Purcell J."/>
            <person name="Lester P.J."/>
            <person name="Dearden P.K."/>
        </authorList>
    </citation>
    <scope>NUCLEOTIDE SEQUENCE</scope>
    <source>
        <strain evidence="3">Volc-1</strain>
    </source>
</reference>
<evidence type="ECO:0000313" key="3">
    <source>
        <dbReference type="EMBL" id="KAF7394329.1"/>
    </source>
</evidence>
<feature type="compositionally biased region" description="Basic and acidic residues" evidence="1">
    <location>
        <begin position="538"/>
        <end position="557"/>
    </location>
</feature>